<feature type="non-terminal residue" evidence="1">
    <location>
        <position position="190"/>
    </location>
</feature>
<dbReference type="EMBL" id="UINC01219588">
    <property type="protein sequence ID" value="SVE47120.1"/>
    <property type="molecule type" value="Genomic_DNA"/>
</dbReference>
<protein>
    <submittedName>
        <fullName evidence="1">Uncharacterized protein</fullName>
    </submittedName>
</protein>
<evidence type="ECO:0000313" key="1">
    <source>
        <dbReference type="EMBL" id="SVE47120.1"/>
    </source>
</evidence>
<sequence length="190" mass="21037">MELISRSAGEVSRELAQFVVESRDDLELGSHEVLAQLVRRVASFKCPTTNRELAKPVLESLKGLVGEEQLSDLKELLLGERDDGLIDSLIGCGDLQEVTPAGNHGHPVGKQLYLGAPAFLRRDNGDCLVIGIRSEGRRLLPGFEDRIEHTGHVRWFRSVDGESPASILGDLGLRELLEHEWLRRPVEVTS</sequence>
<reference evidence="1" key="1">
    <citation type="submission" date="2018-05" db="EMBL/GenBank/DDBJ databases">
        <authorList>
            <person name="Lanie J.A."/>
            <person name="Ng W.-L."/>
            <person name="Kazmierczak K.M."/>
            <person name="Andrzejewski T.M."/>
            <person name="Davidsen T.M."/>
            <person name="Wayne K.J."/>
            <person name="Tettelin H."/>
            <person name="Glass J.I."/>
            <person name="Rusch D."/>
            <person name="Podicherti R."/>
            <person name="Tsui H.-C.T."/>
            <person name="Winkler M.E."/>
        </authorList>
    </citation>
    <scope>NUCLEOTIDE SEQUENCE</scope>
</reference>
<dbReference type="AlphaFoldDB" id="A0A383DS80"/>
<name>A0A383DS80_9ZZZZ</name>
<proteinExistence type="predicted"/>
<organism evidence="1">
    <name type="scientific">marine metagenome</name>
    <dbReference type="NCBI Taxonomy" id="408172"/>
    <lineage>
        <taxon>unclassified sequences</taxon>
        <taxon>metagenomes</taxon>
        <taxon>ecological metagenomes</taxon>
    </lineage>
</organism>
<gene>
    <name evidence="1" type="ORF">METZ01_LOCUS499974</name>
</gene>
<accession>A0A383DS80</accession>